<sequence>MSRTYYFESVSPLYNVVNWGHISNVLLEMGMTYLKYLQYHVELLTKIVGIVQFSDCVPRGKINHHLSAAGFNTSYLQDVKLPMVLPHVRIWLLCKHHELSESEIKDQGSFALGGRNRLLKDDLVPYKNLVNNFMETKNYAQCEFLKGGHKICEYADALSRLPYDKV</sequence>
<gene>
    <name evidence="1" type="ORF">PACLA_8A034818</name>
</gene>
<proteinExistence type="predicted"/>
<name>A0A6S7FE79_PARCT</name>
<evidence type="ECO:0000313" key="2">
    <source>
        <dbReference type="Proteomes" id="UP001152795"/>
    </source>
</evidence>
<dbReference type="Proteomes" id="UP001152795">
    <property type="component" value="Unassembled WGS sequence"/>
</dbReference>
<organism evidence="1 2">
    <name type="scientific">Paramuricea clavata</name>
    <name type="common">Red gorgonian</name>
    <name type="synonym">Violescent sea-whip</name>
    <dbReference type="NCBI Taxonomy" id="317549"/>
    <lineage>
        <taxon>Eukaryota</taxon>
        <taxon>Metazoa</taxon>
        <taxon>Cnidaria</taxon>
        <taxon>Anthozoa</taxon>
        <taxon>Octocorallia</taxon>
        <taxon>Malacalcyonacea</taxon>
        <taxon>Plexauridae</taxon>
        <taxon>Paramuricea</taxon>
    </lineage>
</organism>
<comment type="caution">
    <text evidence="1">The sequence shown here is derived from an EMBL/GenBank/DDBJ whole genome shotgun (WGS) entry which is preliminary data.</text>
</comment>
<protein>
    <submittedName>
        <fullName evidence="1">Uncharacterized protein</fullName>
    </submittedName>
</protein>
<evidence type="ECO:0000313" key="1">
    <source>
        <dbReference type="EMBL" id="CAB3977644.1"/>
    </source>
</evidence>
<reference evidence="1" key="1">
    <citation type="submission" date="2020-04" db="EMBL/GenBank/DDBJ databases">
        <authorList>
            <person name="Alioto T."/>
            <person name="Alioto T."/>
            <person name="Gomez Garrido J."/>
        </authorList>
    </citation>
    <scope>NUCLEOTIDE SEQUENCE</scope>
    <source>
        <strain evidence="1">A484AB</strain>
    </source>
</reference>
<dbReference type="EMBL" id="CACRXK020000060">
    <property type="protein sequence ID" value="CAB3977644.1"/>
    <property type="molecule type" value="Genomic_DNA"/>
</dbReference>
<accession>A0A6S7FE79</accession>
<dbReference type="AlphaFoldDB" id="A0A6S7FE79"/>
<keyword evidence="2" id="KW-1185">Reference proteome</keyword>